<feature type="domain" description="Transcriptional regulator SarA/SarZ/Rot-like helix-turn-helix" evidence="4">
    <location>
        <begin position="27"/>
        <end position="103"/>
    </location>
</feature>
<dbReference type="InterPro" id="IPR036390">
    <property type="entry name" value="WH_DNA-bd_sf"/>
</dbReference>
<evidence type="ECO:0000313" key="6">
    <source>
        <dbReference type="Proteomes" id="UP000004431"/>
    </source>
</evidence>
<accession>A0ABN0B1L1</accession>
<evidence type="ECO:0000256" key="2">
    <source>
        <dbReference type="ARBA" id="ARBA00023125"/>
    </source>
</evidence>
<comment type="caution">
    <text evidence="5">The sequence shown here is derived from an EMBL/GenBank/DDBJ whole genome shotgun (WGS) entry which is preliminary data.</text>
</comment>
<gene>
    <name evidence="5" type="ORF">HMPREF9248_0136</name>
</gene>
<evidence type="ECO:0000256" key="3">
    <source>
        <dbReference type="ARBA" id="ARBA00023163"/>
    </source>
</evidence>
<keyword evidence="2" id="KW-0238">DNA-binding</keyword>
<protein>
    <recommendedName>
        <fullName evidence="4">Transcriptional regulator SarA/SarZ/Rot-like helix-turn-helix domain-containing protein</fullName>
    </recommendedName>
</protein>
<keyword evidence="3" id="KW-0804">Transcription</keyword>
<keyword evidence="6" id="KW-1185">Reference proteome</keyword>
<evidence type="ECO:0000313" key="5">
    <source>
        <dbReference type="EMBL" id="EFL44680.1"/>
    </source>
</evidence>
<dbReference type="Gene3D" id="1.10.10.10">
    <property type="entry name" value="Winged helix-like DNA-binding domain superfamily/Winged helix DNA-binding domain"/>
    <property type="match status" value="1"/>
</dbReference>
<dbReference type="RefSeq" id="WP_006303552.1">
    <property type="nucleotide sequence ID" value="NZ_AEDQ01000004.1"/>
</dbReference>
<dbReference type="InterPro" id="IPR036388">
    <property type="entry name" value="WH-like_DNA-bd_sf"/>
</dbReference>
<dbReference type="InterPro" id="IPR055166">
    <property type="entry name" value="Transc_reg_Sar_Rot_HTH"/>
</dbReference>
<keyword evidence="1" id="KW-0805">Transcription regulation</keyword>
<name>A0ABN0B1L1_9ACTN</name>
<dbReference type="Pfam" id="PF22381">
    <property type="entry name" value="Staph_reg_Sar_Rot"/>
    <property type="match status" value="1"/>
</dbReference>
<evidence type="ECO:0000256" key="1">
    <source>
        <dbReference type="ARBA" id="ARBA00023015"/>
    </source>
</evidence>
<dbReference type="EMBL" id="AEDQ01000004">
    <property type="protein sequence ID" value="EFL44680.1"/>
    <property type="molecule type" value="Genomic_DNA"/>
</dbReference>
<dbReference type="SUPFAM" id="SSF46785">
    <property type="entry name" value="Winged helix' DNA-binding domain"/>
    <property type="match status" value="1"/>
</dbReference>
<evidence type="ECO:0000259" key="4">
    <source>
        <dbReference type="Pfam" id="PF22381"/>
    </source>
</evidence>
<proteinExistence type="predicted"/>
<reference evidence="5 6" key="1">
    <citation type="submission" date="2010-08" db="EMBL/GenBank/DDBJ databases">
        <authorList>
            <person name="Durkin A.S."/>
            <person name="Madupu R."/>
            <person name="Torralba M."/>
            <person name="Gillis M."/>
            <person name="Methe B."/>
            <person name="Sutton G."/>
            <person name="Nelson K.E."/>
        </authorList>
    </citation>
    <scope>NUCLEOTIDE SEQUENCE [LARGE SCALE GENOMIC DNA]</scope>
    <source>
        <strain evidence="5 6">PB189-T1-4</strain>
    </source>
</reference>
<dbReference type="Proteomes" id="UP000004431">
    <property type="component" value="Unassembled WGS sequence"/>
</dbReference>
<organism evidence="5 6">
    <name type="scientific">Fannyhessea vaginae PB189-T1-4</name>
    <dbReference type="NCBI Taxonomy" id="866774"/>
    <lineage>
        <taxon>Bacteria</taxon>
        <taxon>Bacillati</taxon>
        <taxon>Actinomycetota</taxon>
        <taxon>Coriobacteriia</taxon>
        <taxon>Coriobacteriales</taxon>
        <taxon>Atopobiaceae</taxon>
        <taxon>Fannyhessea</taxon>
    </lineage>
</organism>
<sequence>MDDTNERIINAWVELSAILNNNRLVTDMPYNEAIICRYLIQHPNENITATTLCAKTRIKKSQMNRTLIAMFDKGLIYRENSTQDKRHIFIRFNPEKRSVYDAMHKKRALW</sequence>